<feature type="compositionally biased region" description="Polar residues" evidence="1">
    <location>
        <begin position="32"/>
        <end position="43"/>
    </location>
</feature>
<feature type="region of interest" description="Disordered" evidence="1">
    <location>
        <begin position="27"/>
        <end position="49"/>
    </location>
</feature>
<dbReference type="PANTHER" id="PTHR14030:SF25">
    <property type="entry name" value="MITOTIC CHECKPOINT SERINE_THREONINE-PROTEIN KINASE BUB1 BETA"/>
    <property type="match status" value="1"/>
</dbReference>
<dbReference type="GO" id="GO:0051754">
    <property type="term" value="P:meiotic sister chromatid cohesion, centromeric"/>
    <property type="evidence" value="ECO:0007669"/>
    <property type="project" value="TreeGrafter"/>
</dbReference>
<accession>A0A9W7TM94</accession>
<dbReference type="EMBL" id="JAFHDT010000015">
    <property type="protein sequence ID" value="KAI7799775.1"/>
    <property type="molecule type" value="Genomic_DNA"/>
</dbReference>
<reference evidence="2" key="1">
    <citation type="submission" date="2021-02" db="EMBL/GenBank/DDBJ databases">
        <title>Comparative genomics reveals that relaxation of natural selection precedes convergent phenotypic evolution of cavefish.</title>
        <authorList>
            <person name="Peng Z."/>
        </authorList>
    </citation>
    <scope>NUCLEOTIDE SEQUENCE</scope>
    <source>
        <tissue evidence="2">Muscle</tissue>
    </source>
</reference>
<sequence>MALGDERAKCELSLNNSSLFPQKKVEEDLSAPQCSNPVESLGSSHRGHEDEAVPQHLHIMYCKDLVYQEDQEFSLEELRAQRYYKALSEKASHLSKLKQDLQLQIQQKLLQQKNGGASQQIVGEETVSDGTCESTSTGVQSAPVAVHSKAEAGCKSDSGSSMGRENTTDGGNDSKLQKMTTLKPFTVFEEDPQSSKKPASSNHRSLKLPTLNPKAPRPRAELSADRVRPAFDRSDSVCKCFTAVCPSGVWQDASIAHSEEPILNGHWNKTLCRSPNDTRDFAHATPLASTPFTGAERQKLTEDLNTAAPEASQTQNTETRILSHIQEISHDWRGTSLVAVTHESVKPSEPADIIQEEEMPETLPTPDVCSEVVRSRLLEQVDMASFSNFHRQTGALPPASGHDDLLLDGEVLLYCSKVKDYTLYSSSTGTVLMKVESSSVPWDFFISSKIRSSLSTHHDDDDDDDDDDDVHVSCYLYDNGCLTLWRVPHGVTVEDLLAEPVARADLPHLVIRLLDMVKRLHSCQIVHGGLKPETLYFYHSAMTALDFSASVDLQMQTDVRTAQVLSSSQDYITQGLLTPSASPYQVDLMGVAEITHMLVLNRPLKVSRGNQGWSLDEHHRYHHHCHLLFTHTDR</sequence>
<gene>
    <name evidence="2" type="ORF">IRJ41_011413</name>
</gene>
<keyword evidence="3" id="KW-1185">Reference proteome</keyword>
<dbReference type="PANTHER" id="PTHR14030">
    <property type="entry name" value="MITOTIC CHECKPOINT SERINE/THREONINE-PROTEIN KINASE BUB1"/>
    <property type="match status" value="1"/>
</dbReference>
<evidence type="ECO:0000256" key="1">
    <source>
        <dbReference type="SAM" id="MobiDB-lite"/>
    </source>
</evidence>
<protein>
    <submittedName>
        <fullName evidence="2">Mitotic checkpoint serine/threonine-protein kinase BUB1 beta</fullName>
    </submittedName>
</protein>
<dbReference type="GO" id="GO:0004672">
    <property type="term" value="F:protein kinase activity"/>
    <property type="evidence" value="ECO:0007669"/>
    <property type="project" value="TreeGrafter"/>
</dbReference>
<feature type="region of interest" description="Disordered" evidence="1">
    <location>
        <begin position="129"/>
        <end position="227"/>
    </location>
</feature>
<feature type="compositionally biased region" description="Polar residues" evidence="1">
    <location>
        <begin position="129"/>
        <end position="140"/>
    </location>
</feature>
<dbReference type="InterPro" id="IPR015661">
    <property type="entry name" value="Bub1/Mad3"/>
</dbReference>
<dbReference type="GO" id="GO:0005634">
    <property type="term" value="C:nucleus"/>
    <property type="evidence" value="ECO:0007669"/>
    <property type="project" value="TreeGrafter"/>
</dbReference>
<dbReference type="Proteomes" id="UP001059041">
    <property type="component" value="Linkage Group LG15"/>
</dbReference>
<name>A0A9W7TM94_TRIRA</name>
<dbReference type="GO" id="GO:0007094">
    <property type="term" value="P:mitotic spindle assembly checkpoint signaling"/>
    <property type="evidence" value="ECO:0007669"/>
    <property type="project" value="InterPro"/>
</dbReference>
<feature type="compositionally biased region" description="Basic and acidic residues" evidence="1">
    <location>
        <begin position="218"/>
        <end position="227"/>
    </location>
</feature>
<dbReference type="AlphaFoldDB" id="A0A9W7TM94"/>
<evidence type="ECO:0000313" key="3">
    <source>
        <dbReference type="Proteomes" id="UP001059041"/>
    </source>
</evidence>
<dbReference type="Gene3D" id="1.10.510.10">
    <property type="entry name" value="Transferase(Phosphotransferase) domain 1"/>
    <property type="match status" value="1"/>
</dbReference>
<feature type="compositionally biased region" description="Polar residues" evidence="1">
    <location>
        <begin position="157"/>
        <end position="171"/>
    </location>
</feature>
<organism evidence="2 3">
    <name type="scientific">Triplophysa rosa</name>
    <name type="common">Cave loach</name>
    <dbReference type="NCBI Taxonomy" id="992332"/>
    <lineage>
        <taxon>Eukaryota</taxon>
        <taxon>Metazoa</taxon>
        <taxon>Chordata</taxon>
        <taxon>Craniata</taxon>
        <taxon>Vertebrata</taxon>
        <taxon>Euteleostomi</taxon>
        <taxon>Actinopterygii</taxon>
        <taxon>Neopterygii</taxon>
        <taxon>Teleostei</taxon>
        <taxon>Ostariophysi</taxon>
        <taxon>Cypriniformes</taxon>
        <taxon>Nemacheilidae</taxon>
        <taxon>Triplophysa</taxon>
    </lineage>
</organism>
<keyword evidence="2" id="KW-0418">Kinase</keyword>
<evidence type="ECO:0000313" key="2">
    <source>
        <dbReference type="EMBL" id="KAI7799775.1"/>
    </source>
</evidence>
<dbReference type="InterPro" id="IPR011009">
    <property type="entry name" value="Kinase-like_dom_sf"/>
</dbReference>
<dbReference type="GO" id="GO:0000776">
    <property type="term" value="C:kinetochore"/>
    <property type="evidence" value="ECO:0007669"/>
    <property type="project" value="UniProtKB-ARBA"/>
</dbReference>
<proteinExistence type="predicted"/>
<keyword evidence="2" id="KW-0808">Transferase</keyword>
<dbReference type="SUPFAM" id="SSF56112">
    <property type="entry name" value="Protein kinase-like (PK-like)"/>
    <property type="match status" value="1"/>
</dbReference>
<comment type="caution">
    <text evidence="2">The sequence shown here is derived from an EMBL/GenBank/DDBJ whole genome shotgun (WGS) entry which is preliminary data.</text>
</comment>